<sequence>QAQRAGARAMHGSIPKANTGRTYVSHQETDDKRLAPRREATPTPRLATGVSHSRNLPSPPGVNPAEQLYPGTTPTRGCCQGSRHTTPSLFLPCSGPFPGCAL</sequence>
<dbReference type="AlphaFoldDB" id="A0A8C4K4D3"/>
<reference evidence="2" key="1">
    <citation type="submission" date="2025-08" db="UniProtKB">
        <authorList>
            <consortium name="Ensembl"/>
        </authorList>
    </citation>
    <scope>IDENTIFICATION</scope>
</reference>
<feature type="region of interest" description="Disordered" evidence="1">
    <location>
        <begin position="1"/>
        <end position="102"/>
    </location>
</feature>
<protein>
    <submittedName>
        <fullName evidence="2">Uncharacterized protein</fullName>
    </submittedName>
</protein>
<dbReference type="Proteomes" id="UP000694423">
    <property type="component" value="Unplaced"/>
</dbReference>
<evidence type="ECO:0000256" key="1">
    <source>
        <dbReference type="SAM" id="MobiDB-lite"/>
    </source>
</evidence>
<reference evidence="2" key="2">
    <citation type="submission" date="2025-09" db="UniProtKB">
        <authorList>
            <consortium name="Ensembl"/>
        </authorList>
    </citation>
    <scope>IDENTIFICATION</scope>
</reference>
<dbReference type="Ensembl" id="ENSDNVT00000021732.1">
    <property type="protein sequence ID" value="ENSDNVP00000018074.1"/>
    <property type="gene ID" value="ENSDNVG00000012633.1"/>
</dbReference>
<evidence type="ECO:0000313" key="2">
    <source>
        <dbReference type="Ensembl" id="ENSDNVP00000018074.1"/>
    </source>
</evidence>
<evidence type="ECO:0000313" key="3">
    <source>
        <dbReference type="Proteomes" id="UP000694423"/>
    </source>
</evidence>
<name>A0A8C4K4D3_DRONO</name>
<keyword evidence="3" id="KW-1185">Reference proteome</keyword>
<accession>A0A8C4K4D3</accession>
<feature type="compositionally biased region" description="Basic and acidic residues" evidence="1">
    <location>
        <begin position="27"/>
        <end position="40"/>
    </location>
</feature>
<proteinExistence type="predicted"/>
<organism evidence="2 3">
    <name type="scientific">Dromaius novaehollandiae</name>
    <name type="common">Emu</name>
    <dbReference type="NCBI Taxonomy" id="8790"/>
    <lineage>
        <taxon>Eukaryota</taxon>
        <taxon>Metazoa</taxon>
        <taxon>Chordata</taxon>
        <taxon>Craniata</taxon>
        <taxon>Vertebrata</taxon>
        <taxon>Euteleostomi</taxon>
        <taxon>Archelosauria</taxon>
        <taxon>Archosauria</taxon>
        <taxon>Dinosauria</taxon>
        <taxon>Saurischia</taxon>
        <taxon>Theropoda</taxon>
        <taxon>Coelurosauria</taxon>
        <taxon>Aves</taxon>
        <taxon>Palaeognathae</taxon>
        <taxon>Casuariiformes</taxon>
        <taxon>Dromaiidae</taxon>
        <taxon>Dromaius</taxon>
    </lineage>
</organism>